<dbReference type="InterPro" id="IPR008844">
    <property type="entry name" value="Spore_GerAC-like"/>
</dbReference>
<name>A0A168QC47_9BACL</name>
<sequence>MIMRKILTITAMILMCPVFLTGCWDRREINDIAFVLGTAVDKEGSAYRTSVQVALPGELGGASGKGVSGGKGWYIESALGKTIRLSTSAVQRSNSRELNASTRRSLIIGEELAREGISSMLDIFTRVPQNRLLSVVAVTEGPAYEILNTDALIEPYPSEMVRELILSYTKNPIRIVTLLDELLSEGLDVILPIIKVDPSVPPKVGEVVKNISIDGLAIFKGDQMVGTLKGDLARIIILGMNQNKSIEMTIPAPMGEGTLEILFRHSHVKLVPKIQGDDVTMQVNMQLVGTVTESASDFSPTSNMGMRKLEESVQEKVKSDLTKALAVLQNQYHADSLGFGQTIQRKKPKDWDRLKSRWQDIYPHVKVEIAVDMHLETVGQALEPMGLPEEEVIHD</sequence>
<evidence type="ECO:0000256" key="2">
    <source>
        <dbReference type="ARBA" id="ARBA00007886"/>
    </source>
</evidence>
<accession>A0A168QC47</accession>
<dbReference type="OrthoDB" id="9816067at2"/>
<dbReference type="EMBL" id="LVJI01000006">
    <property type="protein sequence ID" value="OAB47620.1"/>
    <property type="molecule type" value="Genomic_DNA"/>
</dbReference>
<feature type="domain" description="Spore germination GerAC-like C-terminal" evidence="8">
    <location>
        <begin position="214"/>
        <end position="379"/>
    </location>
</feature>
<comment type="subcellular location">
    <subcellularLocation>
        <location evidence="1">Membrane</location>
        <topology evidence="1">Lipid-anchor</topology>
    </subcellularLocation>
</comment>
<keyword evidence="3" id="KW-0309">Germination</keyword>
<proteinExistence type="inferred from homology"/>
<evidence type="ECO:0000313" key="11">
    <source>
        <dbReference type="Proteomes" id="UP000077355"/>
    </source>
</evidence>
<evidence type="ECO:0000256" key="3">
    <source>
        <dbReference type="ARBA" id="ARBA00022544"/>
    </source>
</evidence>
<dbReference type="PANTHER" id="PTHR35789:SF1">
    <property type="entry name" value="SPORE GERMINATION PROTEIN B3"/>
    <property type="match status" value="1"/>
</dbReference>
<dbReference type="Pfam" id="PF05504">
    <property type="entry name" value="Spore_GerAC"/>
    <property type="match status" value="1"/>
</dbReference>
<gene>
    <name evidence="10" type="ORF">PBAT_05245</name>
</gene>
<keyword evidence="6" id="KW-0564">Palmitate</keyword>
<evidence type="ECO:0000313" key="10">
    <source>
        <dbReference type="EMBL" id="OAB47620.1"/>
    </source>
</evidence>
<keyword evidence="11" id="KW-1185">Reference proteome</keyword>
<comment type="similarity">
    <text evidence="2">Belongs to the GerABKC lipoprotein family.</text>
</comment>
<evidence type="ECO:0000256" key="1">
    <source>
        <dbReference type="ARBA" id="ARBA00004635"/>
    </source>
</evidence>
<dbReference type="InterPro" id="IPR046953">
    <property type="entry name" value="Spore_GerAC-like_C"/>
</dbReference>
<dbReference type="GO" id="GO:0009847">
    <property type="term" value="P:spore germination"/>
    <property type="evidence" value="ECO:0007669"/>
    <property type="project" value="InterPro"/>
</dbReference>
<dbReference type="Pfam" id="PF25198">
    <property type="entry name" value="Spore_GerAC_N"/>
    <property type="match status" value="1"/>
</dbReference>
<evidence type="ECO:0000259" key="9">
    <source>
        <dbReference type="Pfam" id="PF25198"/>
    </source>
</evidence>
<protein>
    <submittedName>
        <fullName evidence="10">Uncharacterized protein</fullName>
    </submittedName>
</protein>
<dbReference type="GO" id="GO:0016020">
    <property type="term" value="C:membrane"/>
    <property type="evidence" value="ECO:0007669"/>
    <property type="project" value="UniProtKB-SubCell"/>
</dbReference>
<evidence type="ECO:0000256" key="4">
    <source>
        <dbReference type="ARBA" id="ARBA00022729"/>
    </source>
</evidence>
<dbReference type="NCBIfam" id="TIGR02887">
    <property type="entry name" value="spore_ger_x_C"/>
    <property type="match status" value="1"/>
</dbReference>
<evidence type="ECO:0000259" key="8">
    <source>
        <dbReference type="Pfam" id="PF05504"/>
    </source>
</evidence>
<keyword evidence="7" id="KW-0449">Lipoprotein</keyword>
<keyword evidence="4" id="KW-0732">Signal</keyword>
<dbReference type="PROSITE" id="PS51257">
    <property type="entry name" value="PROKAR_LIPOPROTEIN"/>
    <property type="match status" value="1"/>
</dbReference>
<evidence type="ECO:0000256" key="7">
    <source>
        <dbReference type="ARBA" id="ARBA00023288"/>
    </source>
</evidence>
<organism evidence="10 11">
    <name type="scientific">Paenibacillus antarcticus</name>
    <dbReference type="NCBI Taxonomy" id="253703"/>
    <lineage>
        <taxon>Bacteria</taxon>
        <taxon>Bacillati</taxon>
        <taxon>Bacillota</taxon>
        <taxon>Bacilli</taxon>
        <taxon>Bacillales</taxon>
        <taxon>Paenibacillaceae</taxon>
        <taxon>Paenibacillus</taxon>
    </lineage>
</organism>
<dbReference type="PANTHER" id="PTHR35789">
    <property type="entry name" value="SPORE GERMINATION PROTEIN B3"/>
    <property type="match status" value="1"/>
</dbReference>
<dbReference type="AlphaFoldDB" id="A0A168QC47"/>
<evidence type="ECO:0000256" key="5">
    <source>
        <dbReference type="ARBA" id="ARBA00023136"/>
    </source>
</evidence>
<comment type="caution">
    <text evidence="10">The sequence shown here is derived from an EMBL/GenBank/DDBJ whole genome shotgun (WGS) entry which is preliminary data.</text>
</comment>
<keyword evidence="5" id="KW-0472">Membrane</keyword>
<dbReference type="InterPro" id="IPR038501">
    <property type="entry name" value="Spore_GerAC_C_sf"/>
</dbReference>
<feature type="domain" description="Spore germination protein N-terminal" evidence="9">
    <location>
        <begin position="25"/>
        <end position="196"/>
    </location>
</feature>
<reference evidence="10 11" key="1">
    <citation type="submission" date="2016-03" db="EMBL/GenBank/DDBJ databases">
        <title>Draft genome sequence of Paenibacillus antarcticus CECT 5836.</title>
        <authorList>
            <person name="Shin S.-K."/>
            <person name="Yi H."/>
        </authorList>
    </citation>
    <scope>NUCLEOTIDE SEQUENCE [LARGE SCALE GENOMIC DNA]</scope>
    <source>
        <strain evidence="10 11">CECT 5836</strain>
    </source>
</reference>
<dbReference type="InterPro" id="IPR057336">
    <property type="entry name" value="GerAC_N"/>
</dbReference>
<dbReference type="Gene3D" id="3.30.300.210">
    <property type="entry name" value="Nutrient germinant receptor protein C, domain 3"/>
    <property type="match status" value="1"/>
</dbReference>
<dbReference type="Proteomes" id="UP000077355">
    <property type="component" value="Unassembled WGS sequence"/>
</dbReference>
<evidence type="ECO:0000256" key="6">
    <source>
        <dbReference type="ARBA" id="ARBA00023139"/>
    </source>
</evidence>